<feature type="binding site" evidence="11">
    <location>
        <position position="105"/>
    </location>
    <ligand>
        <name>FMN</name>
        <dbReference type="ChEBI" id="CHEBI:58210"/>
    </ligand>
</feature>
<dbReference type="EC" id="1.3.1.-" evidence="9"/>
<dbReference type="EMBL" id="LK391708">
    <property type="protein sequence ID" value="CDR95473.1"/>
    <property type="molecule type" value="Genomic_DNA"/>
</dbReference>
<organism evidence="13 14">
    <name type="scientific">Babesia bigemina</name>
    <dbReference type="NCBI Taxonomy" id="5866"/>
    <lineage>
        <taxon>Eukaryota</taxon>
        <taxon>Sar</taxon>
        <taxon>Alveolata</taxon>
        <taxon>Apicomplexa</taxon>
        <taxon>Aconoidasida</taxon>
        <taxon>Piroplasmida</taxon>
        <taxon>Babesiidae</taxon>
        <taxon>Babesia</taxon>
    </lineage>
</organism>
<dbReference type="PANTHER" id="PTHR42907">
    <property type="entry name" value="FMN-LINKED OXIDOREDUCTASES SUPERFAMILY PROTEIN"/>
    <property type="match status" value="1"/>
</dbReference>
<dbReference type="Gene3D" id="3.20.20.70">
    <property type="entry name" value="Aldolase class I"/>
    <property type="match status" value="1"/>
</dbReference>
<name>A0A061D4G8_BABBI</name>
<dbReference type="InterPro" id="IPR018517">
    <property type="entry name" value="tRNA_hU_synthase_CS"/>
</dbReference>
<evidence type="ECO:0000313" key="14">
    <source>
        <dbReference type="Proteomes" id="UP000033188"/>
    </source>
</evidence>
<dbReference type="InterPro" id="IPR013785">
    <property type="entry name" value="Aldolase_TIM"/>
</dbReference>
<dbReference type="Proteomes" id="UP000033188">
    <property type="component" value="Chromosome 2"/>
</dbReference>
<sequence>MAASPSLSEGDARMRSELPAAVAADPRPWLQGEARRGAKHQRPLVQIAPMLDVTYFEFRQFMRLITKRAQLWSEMMPDMTVIHGERKTVDDMLHCGANEPPVVLQLGGNNAETLKEAAAIAVPYGYDEVNLNAGCPSARVSGKGCFGAALMNDARLVRDILCELRKAVTVPVTVKHRLGVDHKDSYEFLREFVTTVAESGCDHFIVHARKAWLNGINPKKNRSIPPLDHERVYRLCQEFPQLNFTLNGGVKSLNEVKEALGRGAYGVMIGRMAYDNPCELARVDTDIYGEAENPATCKTRRALLEAYADFVDATADRNADMHVCMIVKPILGTFYGEHGTRTFRQALSDMAAYEDLNFHKGKTKHAQYIHRAIEIMEVVNPDALDRNLH</sequence>
<comment type="function">
    <text evidence="9">Catalyzes the synthesis of dihydrouridine, a modified base found in the D-loop of most tRNAs.</text>
</comment>
<dbReference type="Pfam" id="PF01207">
    <property type="entry name" value="Dus"/>
    <property type="match status" value="1"/>
</dbReference>
<keyword evidence="11" id="KW-0547">Nucleotide-binding</keyword>
<evidence type="ECO:0000256" key="11">
    <source>
        <dbReference type="PIRSR" id="PIRSR006621-2"/>
    </source>
</evidence>
<keyword evidence="4 9" id="KW-0288">FMN</keyword>
<dbReference type="GO" id="GO:0050660">
    <property type="term" value="F:flavin adenine dinucleotide binding"/>
    <property type="evidence" value="ECO:0007669"/>
    <property type="project" value="InterPro"/>
</dbReference>
<evidence type="ECO:0000256" key="7">
    <source>
        <dbReference type="ARBA" id="ARBA00022884"/>
    </source>
</evidence>
<evidence type="ECO:0000256" key="4">
    <source>
        <dbReference type="ARBA" id="ARBA00022643"/>
    </source>
</evidence>
<protein>
    <recommendedName>
        <fullName evidence="9">tRNA-dihydrouridine synthase</fullName>
        <ecNumber evidence="9">1.3.1.-</ecNumber>
    </recommendedName>
</protein>
<evidence type="ECO:0000256" key="5">
    <source>
        <dbReference type="ARBA" id="ARBA00022694"/>
    </source>
</evidence>
<dbReference type="InterPro" id="IPR035587">
    <property type="entry name" value="DUS-like_FMN-bd"/>
</dbReference>
<evidence type="ECO:0000259" key="12">
    <source>
        <dbReference type="Pfam" id="PF01207"/>
    </source>
</evidence>
<dbReference type="AlphaFoldDB" id="A0A061D4G8"/>
<dbReference type="InterPro" id="IPR004653">
    <property type="entry name" value="DusA"/>
</dbReference>
<dbReference type="GO" id="GO:0000049">
    <property type="term" value="F:tRNA binding"/>
    <property type="evidence" value="ECO:0007669"/>
    <property type="project" value="UniProtKB-KW"/>
</dbReference>
<dbReference type="Gene3D" id="1.20.120.1460">
    <property type="match status" value="1"/>
</dbReference>
<reference evidence="14" key="1">
    <citation type="submission" date="2014-06" db="EMBL/GenBank/DDBJ databases">
        <authorList>
            <person name="Aslett M."/>
            <person name="De Silva N."/>
        </authorList>
    </citation>
    <scope>NUCLEOTIDE SEQUENCE [LARGE SCALE GENOMIC DNA]</scope>
    <source>
        <strain evidence="14">Bond</strain>
    </source>
</reference>
<comment type="cofactor">
    <cofactor evidence="1 9 11">
        <name>FMN</name>
        <dbReference type="ChEBI" id="CHEBI:58210"/>
    </cofactor>
</comment>
<evidence type="ECO:0000256" key="6">
    <source>
        <dbReference type="ARBA" id="ARBA00022857"/>
    </source>
</evidence>
<dbReference type="KEGG" id="bbig:BBBOND_0206310"/>
<dbReference type="OrthoDB" id="10262250at2759"/>
<keyword evidence="2" id="KW-0820">tRNA-binding</keyword>
<dbReference type="PIRSF" id="PIRSF006621">
    <property type="entry name" value="Dus"/>
    <property type="match status" value="1"/>
</dbReference>
<evidence type="ECO:0000256" key="8">
    <source>
        <dbReference type="ARBA" id="ARBA00023002"/>
    </source>
</evidence>
<feature type="binding site" evidence="11">
    <location>
        <begin position="270"/>
        <end position="271"/>
    </location>
    <ligand>
        <name>FMN</name>
        <dbReference type="ChEBI" id="CHEBI:58210"/>
    </ligand>
</feature>
<evidence type="ECO:0000256" key="9">
    <source>
        <dbReference type="PIRNR" id="PIRNR006621"/>
    </source>
</evidence>
<evidence type="ECO:0000256" key="3">
    <source>
        <dbReference type="ARBA" id="ARBA00022630"/>
    </source>
</evidence>
<feature type="binding site" evidence="11">
    <location>
        <position position="175"/>
    </location>
    <ligand>
        <name>FMN</name>
        <dbReference type="ChEBI" id="CHEBI:58210"/>
    </ligand>
</feature>
<evidence type="ECO:0000313" key="13">
    <source>
        <dbReference type="EMBL" id="CDR95473.1"/>
    </source>
</evidence>
<dbReference type="InterPro" id="IPR001269">
    <property type="entry name" value="DUS_fam"/>
</dbReference>
<accession>A0A061D4G8</accession>
<evidence type="ECO:0000256" key="2">
    <source>
        <dbReference type="ARBA" id="ARBA00022555"/>
    </source>
</evidence>
<dbReference type="GeneID" id="24564014"/>
<dbReference type="GO" id="GO:0017150">
    <property type="term" value="F:tRNA dihydrouridine synthase activity"/>
    <property type="evidence" value="ECO:0007669"/>
    <property type="project" value="InterPro"/>
</dbReference>
<evidence type="ECO:0000256" key="1">
    <source>
        <dbReference type="ARBA" id="ARBA00001917"/>
    </source>
</evidence>
<keyword evidence="7" id="KW-0694">RNA-binding</keyword>
<dbReference type="CDD" id="cd02801">
    <property type="entry name" value="DUS_like_FMN"/>
    <property type="match status" value="1"/>
</dbReference>
<dbReference type="PROSITE" id="PS01136">
    <property type="entry name" value="UPF0034"/>
    <property type="match status" value="1"/>
</dbReference>
<dbReference type="NCBIfam" id="NF008774">
    <property type="entry name" value="PRK11815.1"/>
    <property type="match status" value="1"/>
</dbReference>
<feature type="domain" description="DUS-like FMN-binding" evidence="12">
    <location>
        <begin position="47"/>
        <end position="354"/>
    </location>
</feature>
<proteinExistence type="inferred from homology"/>
<feature type="active site" description="Proton donor" evidence="10">
    <location>
        <position position="135"/>
    </location>
</feature>
<keyword evidence="3 9" id="KW-0285">Flavoprotein</keyword>
<evidence type="ECO:0000256" key="10">
    <source>
        <dbReference type="PIRSR" id="PIRSR006621-1"/>
    </source>
</evidence>
<keyword evidence="6" id="KW-0521">NADP</keyword>
<dbReference type="STRING" id="5866.A0A061D4G8"/>
<comment type="similarity">
    <text evidence="9">Belongs to the dus family.</text>
</comment>
<dbReference type="OMA" id="NNMIGAC"/>
<dbReference type="SUPFAM" id="SSF51395">
    <property type="entry name" value="FMN-linked oxidoreductases"/>
    <property type="match status" value="1"/>
</dbReference>
<dbReference type="VEuPathDB" id="PiroplasmaDB:BBBOND_0206310"/>
<feature type="binding site" evidence="11">
    <location>
        <begin position="247"/>
        <end position="249"/>
    </location>
    <ligand>
        <name>FMN</name>
        <dbReference type="ChEBI" id="CHEBI:58210"/>
    </ligand>
</feature>
<keyword evidence="5 9" id="KW-0819">tRNA processing</keyword>
<keyword evidence="8 9" id="KW-0560">Oxidoreductase</keyword>
<gene>
    <name evidence="13" type="ORF">BBBOND_0206310</name>
</gene>
<dbReference type="RefSeq" id="XP_012767659.1">
    <property type="nucleotide sequence ID" value="XM_012912205.1"/>
</dbReference>
<keyword evidence="14" id="KW-1185">Reference proteome</keyword>
<dbReference type="PANTHER" id="PTHR42907:SF1">
    <property type="entry name" value="FMN-LINKED OXIDOREDUCTASES SUPERFAMILY PROTEIN"/>
    <property type="match status" value="1"/>
</dbReference>
<feature type="binding site" evidence="11">
    <location>
        <position position="207"/>
    </location>
    <ligand>
        <name>FMN</name>
        <dbReference type="ChEBI" id="CHEBI:58210"/>
    </ligand>
</feature>